<keyword evidence="7" id="KW-0274">FAD</keyword>
<dbReference type="SUPFAM" id="SSF143631">
    <property type="entry name" value="ApbE-like"/>
    <property type="match status" value="1"/>
</dbReference>
<dbReference type="Proteomes" id="UP001499951">
    <property type="component" value="Unassembled WGS sequence"/>
</dbReference>
<sequence>MIPGLDADHGESLLAETERYVRGREAVMSRFGDGLVASVNSRASEDTVEVSEPLWAILMLCRYHWNNTNGLFDIARGRMAAVAFDDRRQTVRFMAPDVFFDLGGIGKGIALKGVEMLLRQHEIENAFVSFGESSILALGEHPEGGLWRVGLAADAKMDFTLSNEALSTSGQTPGSEHIIDPQHGGWASGPELLVVASACPIEAEVLSTALYIAAPTARADILSRYDKARWRELPAGDEPNGMVP</sequence>
<dbReference type="InterPro" id="IPR024932">
    <property type="entry name" value="ApbE"/>
</dbReference>
<dbReference type="PANTHER" id="PTHR30040:SF2">
    <property type="entry name" value="FAD:PROTEIN FMN TRANSFERASE"/>
    <property type="match status" value="1"/>
</dbReference>
<evidence type="ECO:0000256" key="4">
    <source>
        <dbReference type="ARBA" id="ARBA00022630"/>
    </source>
</evidence>
<evidence type="ECO:0000256" key="9">
    <source>
        <dbReference type="ARBA" id="ARBA00031306"/>
    </source>
</evidence>
<keyword evidence="4" id="KW-0285">Flavoprotein</keyword>
<proteinExistence type="predicted"/>
<dbReference type="EC" id="2.7.1.180" evidence="2"/>
<name>A0ABN1ESU7_9PROT</name>
<reference evidence="11 12" key="1">
    <citation type="journal article" date="2019" name="Int. J. Syst. Evol. Microbiol.">
        <title>The Global Catalogue of Microorganisms (GCM) 10K type strain sequencing project: providing services to taxonomists for standard genome sequencing and annotation.</title>
        <authorList>
            <consortium name="The Broad Institute Genomics Platform"/>
            <consortium name="The Broad Institute Genome Sequencing Center for Infectious Disease"/>
            <person name="Wu L."/>
            <person name="Ma J."/>
        </authorList>
    </citation>
    <scope>NUCLEOTIDE SEQUENCE [LARGE SCALE GENOMIC DNA]</scope>
    <source>
        <strain evidence="11 12">JCM 15089</strain>
    </source>
</reference>
<keyword evidence="12" id="KW-1185">Reference proteome</keyword>
<dbReference type="Pfam" id="PF02424">
    <property type="entry name" value="ApbE"/>
    <property type="match status" value="1"/>
</dbReference>
<gene>
    <name evidence="11" type="ORF">GCM10008942_22760</name>
</gene>
<keyword evidence="6" id="KW-0479">Metal-binding</keyword>
<keyword evidence="8" id="KW-0460">Magnesium</keyword>
<evidence type="ECO:0000256" key="6">
    <source>
        <dbReference type="ARBA" id="ARBA00022723"/>
    </source>
</evidence>
<evidence type="ECO:0000313" key="12">
    <source>
        <dbReference type="Proteomes" id="UP001499951"/>
    </source>
</evidence>
<organism evidence="11 12">
    <name type="scientific">Rhizomicrobium electricum</name>
    <dbReference type="NCBI Taxonomy" id="480070"/>
    <lineage>
        <taxon>Bacteria</taxon>
        <taxon>Pseudomonadati</taxon>
        <taxon>Pseudomonadota</taxon>
        <taxon>Alphaproteobacteria</taxon>
        <taxon>Micropepsales</taxon>
        <taxon>Micropepsaceae</taxon>
        <taxon>Rhizomicrobium</taxon>
    </lineage>
</organism>
<evidence type="ECO:0000256" key="3">
    <source>
        <dbReference type="ARBA" id="ARBA00016337"/>
    </source>
</evidence>
<dbReference type="InterPro" id="IPR003374">
    <property type="entry name" value="ApbE-like_sf"/>
</dbReference>
<keyword evidence="5" id="KW-0808">Transferase</keyword>
<evidence type="ECO:0000313" key="11">
    <source>
        <dbReference type="EMBL" id="GAA0573508.1"/>
    </source>
</evidence>
<accession>A0ABN1ESU7</accession>
<dbReference type="EMBL" id="BAAADD010000005">
    <property type="protein sequence ID" value="GAA0573508.1"/>
    <property type="molecule type" value="Genomic_DNA"/>
</dbReference>
<comment type="caution">
    <text evidence="11">The sequence shown here is derived from an EMBL/GenBank/DDBJ whole genome shotgun (WGS) entry which is preliminary data.</text>
</comment>
<protein>
    <recommendedName>
        <fullName evidence="3">FAD:protein FMN transferase</fullName>
        <ecNumber evidence="2">2.7.1.180</ecNumber>
    </recommendedName>
    <alternativeName>
        <fullName evidence="9">Flavin transferase</fullName>
    </alternativeName>
</protein>
<evidence type="ECO:0000256" key="5">
    <source>
        <dbReference type="ARBA" id="ARBA00022679"/>
    </source>
</evidence>
<evidence type="ECO:0000256" key="2">
    <source>
        <dbReference type="ARBA" id="ARBA00011955"/>
    </source>
</evidence>
<comment type="cofactor">
    <cofactor evidence="1">
        <name>Mg(2+)</name>
        <dbReference type="ChEBI" id="CHEBI:18420"/>
    </cofactor>
</comment>
<evidence type="ECO:0000256" key="10">
    <source>
        <dbReference type="ARBA" id="ARBA00048540"/>
    </source>
</evidence>
<evidence type="ECO:0000256" key="7">
    <source>
        <dbReference type="ARBA" id="ARBA00022827"/>
    </source>
</evidence>
<evidence type="ECO:0000256" key="8">
    <source>
        <dbReference type="ARBA" id="ARBA00022842"/>
    </source>
</evidence>
<comment type="catalytic activity">
    <reaction evidence="10">
        <text>L-threonyl-[protein] + FAD = FMN-L-threonyl-[protein] + AMP + H(+)</text>
        <dbReference type="Rhea" id="RHEA:36847"/>
        <dbReference type="Rhea" id="RHEA-COMP:11060"/>
        <dbReference type="Rhea" id="RHEA-COMP:11061"/>
        <dbReference type="ChEBI" id="CHEBI:15378"/>
        <dbReference type="ChEBI" id="CHEBI:30013"/>
        <dbReference type="ChEBI" id="CHEBI:57692"/>
        <dbReference type="ChEBI" id="CHEBI:74257"/>
        <dbReference type="ChEBI" id="CHEBI:456215"/>
        <dbReference type="EC" id="2.7.1.180"/>
    </reaction>
</comment>
<dbReference type="Gene3D" id="3.10.520.10">
    <property type="entry name" value="ApbE-like domains"/>
    <property type="match status" value="2"/>
</dbReference>
<evidence type="ECO:0000256" key="1">
    <source>
        <dbReference type="ARBA" id="ARBA00001946"/>
    </source>
</evidence>
<dbReference type="PANTHER" id="PTHR30040">
    <property type="entry name" value="THIAMINE BIOSYNTHESIS LIPOPROTEIN APBE"/>
    <property type="match status" value="1"/>
</dbReference>